<proteinExistence type="predicted"/>
<dbReference type="AlphaFoldDB" id="F4RA92"/>
<gene>
    <name evidence="2" type="ORF">MELLADRAFT_55030</name>
</gene>
<reference evidence="3" key="1">
    <citation type="journal article" date="2011" name="Proc. Natl. Acad. Sci. U.S.A.">
        <title>Obligate biotrophy features unraveled by the genomic analysis of rust fungi.</title>
        <authorList>
            <person name="Duplessis S."/>
            <person name="Cuomo C.A."/>
            <person name="Lin Y.-C."/>
            <person name="Aerts A."/>
            <person name="Tisserant E."/>
            <person name="Veneault-Fourrey C."/>
            <person name="Joly D.L."/>
            <person name="Hacquard S."/>
            <person name="Amselem J."/>
            <person name="Cantarel B.L."/>
            <person name="Chiu R."/>
            <person name="Coutinho P.M."/>
            <person name="Feau N."/>
            <person name="Field M."/>
            <person name="Frey P."/>
            <person name="Gelhaye E."/>
            <person name="Goldberg J."/>
            <person name="Grabherr M.G."/>
            <person name="Kodira C.D."/>
            <person name="Kohler A."/>
            <person name="Kuees U."/>
            <person name="Lindquist E.A."/>
            <person name="Lucas S.M."/>
            <person name="Mago R."/>
            <person name="Mauceli E."/>
            <person name="Morin E."/>
            <person name="Murat C."/>
            <person name="Pangilinan J.L."/>
            <person name="Park R."/>
            <person name="Pearson M."/>
            <person name="Quesneville H."/>
            <person name="Rouhier N."/>
            <person name="Sakthikumar S."/>
            <person name="Salamov A.A."/>
            <person name="Schmutz J."/>
            <person name="Selles B."/>
            <person name="Shapiro H."/>
            <person name="Tanguay P."/>
            <person name="Tuskan G.A."/>
            <person name="Henrissat B."/>
            <person name="Van de Peer Y."/>
            <person name="Rouze P."/>
            <person name="Ellis J.G."/>
            <person name="Dodds P.N."/>
            <person name="Schein J.E."/>
            <person name="Zhong S."/>
            <person name="Hamelin R.C."/>
            <person name="Grigoriev I.V."/>
            <person name="Szabo L.J."/>
            <person name="Martin F."/>
        </authorList>
    </citation>
    <scope>NUCLEOTIDE SEQUENCE [LARGE SCALE GENOMIC DNA]</scope>
    <source>
        <strain evidence="3">98AG31 / pathotype 3-4-7</strain>
    </source>
</reference>
<evidence type="ECO:0000313" key="2">
    <source>
        <dbReference type="EMBL" id="EGG10820.1"/>
    </source>
</evidence>
<dbReference type="HOGENOM" id="CLU_1603093_0_0_1"/>
<dbReference type="GeneID" id="18928948"/>
<dbReference type="VEuPathDB" id="FungiDB:MELLADRAFT_55030"/>
<dbReference type="RefSeq" id="XP_007406289.1">
    <property type="nucleotide sequence ID" value="XM_007406227.1"/>
</dbReference>
<accession>F4RA92</accession>
<dbReference type="Proteomes" id="UP000001072">
    <property type="component" value="Unassembled WGS sequence"/>
</dbReference>
<dbReference type="OrthoDB" id="10518126at2759"/>
<dbReference type="KEGG" id="mlr:MELLADRAFT_55030"/>
<dbReference type="EMBL" id="GL883094">
    <property type="protein sequence ID" value="EGG10820.1"/>
    <property type="molecule type" value="Genomic_DNA"/>
</dbReference>
<keyword evidence="3" id="KW-1185">Reference proteome</keyword>
<organism evidence="3">
    <name type="scientific">Melampsora larici-populina (strain 98AG31 / pathotype 3-4-7)</name>
    <name type="common">Poplar leaf rust fungus</name>
    <dbReference type="NCBI Taxonomy" id="747676"/>
    <lineage>
        <taxon>Eukaryota</taxon>
        <taxon>Fungi</taxon>
        <taxon>Dikarya</taxon>
        <taxon>Basidiomycota</taxon>
        <taxon>Pucciniomycotina</taxon>
        <taxon>Pucciniomycetes</taxon>
        <taxon>Pucciniales</taxon>
        <taxon>Melampsoraceae</taxon>
        <taxon>Melampsora</taxon>
    </lineage>
</organism>
<feature type="coiled-coil region" evidence="1">
    <location>
        <begin position="30"/>
        <end position="57"/>
    </location>
</feature>
<evidence type="ECO:0000256" key="1">
    <source>
        <dbReference type="SAM" id="Coils"/>
    </source>
</evidence>
<evidence type="ECO:0000313" key="3">
    <source>
        <dbReference type="Proteomes" id="UP000001072"/>
    </source>
</evidence>
<sequence length="166" mass="18014">MLAAIASLSQKLEMFDANLSEKLDDVTALHNQSLDQLNTLSNKLDRLTEKMDIFEDHLLDLPQQARPAAGPVAAATPAAPWNYSAELKARVYAAAYKNVSSSEVKAYTKRESPDGDMIGGSLFNIVRFTLSSSKSTTSRPLGPNSNSLLKPMVLPMLRPRGCTTSS</sequence>
<dbReference type="InParanoid" id="F4RA92"/>
<keyword evidence="1" id="KW-0175">Coiled coil</keyword>
<name>F4RA92_MELLP</name>
<protein>
    <submittedName>
        <fullName evidence="2">Uncharacterized protein</fullName>
    </submittedName>
</protein>